<dbReference type="SUPFAM" id="SSF50939">
    <property type="entry name" value="Sialidases"/>
    <property type="match status" value="1"/>
</dbReference>
<organism evidence="1">
    <name type="scientific">marine metagenome</name>
    <dbReference type="NCBI Taxonomy" id="408172"/>
    <lineage>
        <taxon>unclassified sequences</taxon>
        <taxon>metagenomes</taxon>
        <taxon>ecological metagenomes</taxon>
    </lineage>
</organism>
<dbReference type="Gene3D" id="2.120.10.10">
    <property type="match status" value="1"/>
</dbReference>
<dbReference type="InterPro" id="IPR036278">
    <property type="entry name" value="Sialidase_sf"/>
</dbReference>
<evidence type="ECO:0008006" key="2">
    <source>
        <dbReference type="Google" id="ProtNLM"/>
    </source>
</evidence>
<feature type="non-terminal residue" evidence="1">
    <location>
        <position position="414"/>
    </location>
</feature>
<proteinExistence type="predicted"/>
<accession>A0A382JWF7</accession>
<protein>
    <recommendedName>
        <fullName evidence="2">Sialidase domain-containing protein</fullName>
    </recommendedName>
</protein>
<dbReference type="EMBL" id="UINC01076698">
    <property type="protein sequence ID" value="SVC16109.1"/>
    <property type="molecule type" value="Genomic_DNA"/>
</dbReference>
<reference evidence="1" key="1">
    <citation type="submission" date="2018-05" db="EMBL/GenBank/DDBJ databases">
        <authorList>
            <person name="Lanie J.A."/>
            <person name="Ng W.-L."/>
            <person name="Kazmierczak K.M."/>
            <person name="Andrzejewski T.M."/>
            <person name="Davidsen T.M."/>
            <person name="Wayne K.J."/>
            <person name="Tettelin H."/>
            <person name="Glass J.I."/>
            <person name="Rusch D."/>
            <person name="Podicherti R."/>
            <person name="Tsui H.-C.T."/>
            <person name="Winkler M.E."/>
        </authorList>
    </citation>
    <scope>NUCLEOTIDE SEQUENCE</scope>
</reference>
<dbReference type="AlphaFoldDB" id="A0A382JWF7"/>
<name>A0A382JWF7_9ZZZZ</name>
<sequence length="414" mass="45396">MRNMKNLVGAVLLQPLFTFYFAVCICFVCMSSKLQASDAKLELIASPAPLNSSLSRVVTDSTGRVYLSWVTQKEAMATLFYSTLVNGAWSAPEIISRGTDWFNNWADFPSLTVNKDSMAAHWLRMSAAGTYDYDVQAAFYNLDTNDWSEGITIHKDGISAEHGFVSMLPMSEGQTFISWLDGRETIRGGNEETGSMTLRAGIFNKAGETVSEWELDHRVCDCCQTSAAMSSTGPLVVYRDRSEKEIRDIYFTRYVNGKWTEPTAIHNDGWEIAGCPVNGPSVAANGNQVAVSWFTAKDDAPMVKLAISNDGGETFSAPTLVAEQNTNGRVGTTILESGNIAVSWMDTEEPRAKIMLTLYNAEAKLLENTQIATSSASRRSGFPVIVSAGNDVYVTWTQIGSAMQVRVARVIYSD</sequence>
<evidence type="ECO:0000313" key="1">
    <source>
        <dbReference type="EMBL" id="SVC16109.1"/>
    </source>
</evidence>
<gene>
    <name evidence="1" type="ORF">METZ01_LOCUS268963</name>
</gene>